<dbReference type="Proteomes" id="UP000198680">
    <property type="component" value="Unassembled WGS sequence"/>
</dbReference>
<dbReference type="EMBL" id="FNHE01000006">
    <property type="protein sequence ID" value="SDM51872.1"/>
    <property type="molecule type" value="Genomic_DNA"/>
</dbReference>
<evidence type="ECO:0000313" key="1">
    <source>
        <dbReference type="EMBL" id="SDM51872.1"/>
    </source>
</evidence>
<organism evidence="1 2">
    <name type="scientific">Geodermatophilus siccatus</name>
    <dbReference type="NCBI Taxonomy" id="1137991"/>
    <lineage>
        <taxon>Bacteria</taxon>
        <taxon>Bacillati</taxon>
        <taxon>Actinomycetota</taxon>
        <taxon>Actinomycetes</taxon>
        <taxon>Geodermatophilales</taxon>
        <taxon>Geodermatophilaceae</taxon>
        <taxon>Geodermatophilus</taxon>
    </lineage>
</organism>
<protein>
    <submittedName>
        <fullName evidence="1">Uncharacterized protein</fullName>
    </submittedName>
</protein>
<evidence type="ECO:0000313" key="2">
    <source>
        <dbReference type="Proteomes" id="UP000198680"/>
    </source>
</evidence>
<name>A0A1G9TW42_9ACTN</name>
<reference evidence="2" key="1">
    <citation type="submission" date="2016-10" db="EMBL/GenBank/DDBJ databases">
        <authorList>
            <person name="Varghese N."/>
            <person name="Submissions S."/>
        </authorList>
    </citation>
    <scope>NUCLEOTIDE SEQUENCE [LARGE SCALE GENOMIC DNA]</scope>
    <source>
        <strain evidence="2">DSM 45419</strain>
    </source>
</reference>
<sequence>MHVNGEPTDLAYVVGVLLANRDLERRLAAENAGDTGRLVAVA</sequence>
<keyword evidence="2" id="KW-1185">Reference proteome</keyword>
<dbReference type="AlphaFoldDB" id="A0A1G9TW42"/>
<dbReference type="RefSeq" id="WP_281241937.1">
    <property type="nucleotide sequence ID" value="NZ_FNHE01000006.1"/>
</dbReference>
<gene>
    <name evidence="1" type="ORF">SAMN05660642_02672</name>
</gene>
<proteinExistence type="predicted"/>
<accession>A0A1G9TW42</accession>